<sequence length="145" mass="16902">MILKISLVILTLLTSFLGGISNQFTDWIWYENLTKAALNPPNYIFGIVWPVLYLLMAIVSFLNARLIYKLFIIQLVLNASWSWIFFVLQQPEIAIVDVLLLIGINFKILTRLYKKRLFISAVMYFPYIIWLCFAAYLNISISILN</sequence>
<keyword evidence="3 6" id="KW-0812">Transmembrane</keyword>
<dbReference type="InterPro" id="IPR038330">
    <property type="entry name" value="TspO/MBR-related_sf"/>
</dbReference>
<dbReference type="PANTHER" id="PTHR10057">
    <property type="entry name" value="PERIPHERAL-TYPE BENZODIAZEPINE RECEPTOR"/>
    <property type="match status" value="1"/>
</dbReference>
<protein>
    <submittedName>
        <fullName evidence="7">Tryptophan-rich sensory protein</fullName>
    </submittedName>
</protein>
<dbReference type="FunFam" id="1.20.1260.100:FF:000001">
    <property type="entry name" value="translocator protein 2"/>
    <property type="match status" value="1"/>
</dbReference>
<dbReference type="Proteomes" id="UP000315825">
    <property type="component" value="Unassembled WGS sequence"/>
</dbReference>
<dbReference type="Gene3D" id="1.20.1260.100">
    <property type="entry name" value="TspO/MBR protein"/>
    <property type="match status" value="1"/>
</dbReference>
<dbReference type="CDD" id="cd15904">
    <property type="entry name" value="TSPO_MBR"/>
    <property type="match status" value="1"/>
</dbReference>
<dbReference type="EMBL" id="SHBE01000010">
    <property type="protein sequence ID" value="RZO25790.1"/>
    <property type="molecule type" value="Genomic_DNA"/>
</dbReference>
<evidence type="ECO:0000313" key="8">
    <source>
        <dbReference type="Proteomes" id="UP000315825"/>
    </source>
</evidence>
<accession>A0A520MX32</accession>
<evidence type="ECO:0000313" key="7">
    <source>
        <dbReference type="EMBL" id="RZO25790.1"/>
    </source>
</evidence>
<feature type="transmembrane region" description="Helical" evidence="6">
    <location>
        <begin position="93"/>
        <end position="110"/>
    </location>
</feature>
<comment type="similarity">
    <text evidence="2">Belongs to the TspO/BZRP family.</text>
</comment>
<dbReference type="Pfam" id="PF03073">
    <property type="entry name" value="TspO_MBR"/>
    <property type="match status" value="1"/>
</dbReference>
<dbReference type="InterPro" id="IPR004307">
    <property type="entry name" value="TspO_MBR"/>
</dbReference>
<keyword evidence="4 6" id="KW-1133">Transmembrane helix</keyword>
<evidence type="ECO:0000256" key="6">
    <source>
        <dbReference type="SAM" id="Phobius"/>
    </source>
</evidence>
<dbReference type="PIRSF" id="PIRSF005859">
    <property type="entry name" value="PBR"/>
    <property type="match status" value="1"/>
</dbReference>
<evidence type="ECO:0000256" key="4">
    <source>
        <dbReference type="ARBA" id="ARBA00022989"/>
    </source>
</evidence>
<dbReference type="PANTHER" id="PTHR10057:SF0">
    <property type="entry name" value="TRANSLOCATOR PROTEIN"/>
    <property type="match status" value="1"/>
</dbReference>
<gene>
    <name evidence="7" type="ORF">EVA92_04500</name>
</gene>
<feature type="transmembrane region" description="Helical" evidence="6">
    <location>
        <begin position="117"/>
        <end position="139"/>
    </location>
</feature>
<comment type="caution">
    <text evidence="7">The sequence shown here is derived from an EMBL/GenBank/DDBJ whole genome shotgun (WGS) entry which is preliminary data.</text>
</comment>
<evidence type="ECO:0000256" key="5">
    <source>
        <dbReference type="ARBA" id="ARBA00023136"/>
    </source>
</evidence>
<name>A0A520MX32_9GAMM</name>
<feature type="transmembrane region" description="Helical" evidence="6">
    <location>
        <begin position="70"/>
        <end position="87"/>
    </location>
</feature>
<reference evidence="7 8" key="1">
    <citation type="submission" date="2019-02" db="EMBL/GenBank/DDBJ databases">
        <title>Prokaryotic population dynamics and viral predation in marine succession experiment using metagenomics: the confinement effect.</title>
        <authorList>
            <person name="Haro-Moreno J.M."/>
            <person name="Rodriguez-Valera F."/>
            <person name="Lopez-Perez M."/>
        </authorList>
    </citation>
    <scope>NUCLEOTIDE SEQUENCE [LARGE SCALE GENOMIC DNA]</scope>
    <source>
        <strain evidence="7">MED-G159</strain>
    </source>
</reference>
<evidence type="ECO:0000256" key="3">
    <source>
        <dbReference type="ARBA" id="ARBA00022692"/>
    </source>
</evidence>
<keyword evidence="5 6" id="KW-0472">Membrane</keyword>
<dbReference type="GO" id="GO:0033013">
    <property type="term" value="P:tetrapyrrole metabolic process"/>
    <property type="evidence" value="ECO:0007669"/>
    <property type="project" value="UniProtKB-ARBA"/>
</dbReference>
<dbReference type="GO" id="GO:0016020">
    <property type="term" value="C:membrane"/>
    <property type="evidence" value="ECO:0007669"/>
    <property type="project" value="UniProtKB-SubCell"/>
</dbReference>
<proteinExistence type="inferred from homology"/>
<evidence type="ECO:0000256" key="2">
    <source>
        <dbReference type="ARBA" id="ARBA00007524"/>
    </source>
</evidence>
<feature type="transmembrane region" description="Helical" evidence="6">
    <location>
        <begin position="42"/>
        <end position="63"/>
    </location>
</feature>
<comment type="subcellular location">
    <subcellularLocation>
        <location evidence="1">Membrane</location>
        <topology evidence="1">Multi-pass membrane protein</topology>
    </subcellularLocation>
</comment>
<organism evidence="7 8">
    <name type="scientific">SAR86 cluster bacterium</name>
    <dbReference type="NCBI Taxonomy" id="2030880"/>
    <lineage>
        <taxon>Bacteria</taxon>
        <taxon>Pseudomonadati</taxon>
        <taxon>Pseudomonadota</taxon>
        <taxon>Gammaproteobacteria</taxon>
        <taxon>SAR86 cluster</taxon>
    </lineage>
</organism>
<dbReference type="AlphaFoldDB" id="A0A520MX32"/>
<evidence type="ECO:0000256" key="1">
    <source>
        <dbReference type="ARBA" id="ARBA00004141"/>
    </source>
</evidence>